<dbReference type="PRINTS" id="PR00463">
    <property type="entry name" value="EP450I"/>
</dbReference>
<evidence type="ECO:0000313" key="16">
    <source>
        <dbReference type="EMBL" id="PTU24490.1"/>
    </source>
</evidence>
<feature type="binding site" description="axial binding residue" evidence="13">
    <location>
        <position position="463"/>
    </location>
    <ligand>
        <name>heme</name>
        <dbReference type="ChEBI" id="CHEBI:30413"/>
    </ligand>
    <ligandPart>
        <name>Fe</name>
        <dbReference type="ChEBI" id="CHEBI:18248"/>
    </ligandPart>
</feature>
<dbReference type="GO" id="GO:0003677">
    <property type="term" value="F:DNA binding"/>
    <property type="evidence" value="ECO:0007669"/>
    <property type="project" value="UniProtKB-KW"/>
</dbReference>
<accession>A0A2T5M7H5</accession>
<dbReference type="PROSITE" id="PS00463">
    <property type="entry name" value="ZN2_CY6_FUNGAL_1"/>
    <property type="match status" value="1"/>
</dbReference>
<dbReference type="PANTHER" id="PTHR42106">
    <property type="entry name" value="CHROMOSOME 10, WHOLE GENOME SHOTGUN SEQUENCE"/>
    <property type="match status" value="1"/>
</dbReference>
<feature type="region of interest" description="Disordered" evidence="14">
    <location>
        <begin position="1552"/>
        <end position="1609"/>
    </location>
</feature>
<dbReference type="GO" id="GO:0016705">
    <property type="term" value="F:oxidoreductase activity, acting on paired donors, with incorporation or reduction of molecular oxygen"/>
    <property type="evidence" value="ECO:0007669"/>
    <property type="project" value="InterPro"/>
</dbReference>
<keyword evidence="12" id="KW-0539">Nucleus</keyword>
<feature type="compositionally biased region" description="Low complexity" evidence="14">
    <location>
        <begin position="1312"/>
        <end position="1326"/>
    </location>
</feature>
<feature type="compositionally biased region" description="Low complexity" evidence="14">
    <location>
        <begin position="1080"/>
        <end position="1110"/>
    </location>
</feature>
<comment type="caution">
    <text evidence="16">The sequence shown here is derived from an EMBL/GenBank/DDBJ whole genome shotgun (WGS) entry which is preliminary data.</text>
</comment>
<dbReference type="GO" id="GO:0005506">
    <property type="term" value="F:iron ion binding"/>
    <property type="evidence" value="ECO:0007669"/>
    <property type="project" value="InterPro"/>
</dbReference>
<dbReference type="InterPro" id="IPR036864">
    <property type="entry name" value="Zn2-C6_fun-type_DNA-bd_sf"/>
</dbReference>
<evidence type="ECO:0000256" key="5">
    <source>
        <dbReference type="ARBA" id="ARBA00022723"/>
    </source>
</evidence>
<dbReference type="CDD" id="cd00067">
    <property type="entry name" value="GAL4"/>
    <property type="match status" value="1"/>
</dbReference>
<evidence type="ECO:0000256" key="7">
    <source>
        <dbReference type="ARBA" id="ARBA00023004"/>
    </source>
</evidence>
<feature type="compositionally biased region" description="Low complexity" evidence="14">
    <location>
        <begin position="1593"/>
        <end position="1609"/>
    </location>
</feature>
<dbReference type="InterPro" id="IPR036396">
    <property type="entry name" value="Cyt_P450_sf"/>
</dbReference>
<keyword evidence="10" id="KW-0238">DNA-binding</keyword>
<reference evidence="16 17" key="1">
    <citation type="journal article" date="2018" name="Proc. Natl. Acad. Sci. U.S.A.">
        <title>Linking secondary metabolites to gene clusters through genome sequencing of six diverse Aspergillus species.</title>
        <authorList>
            <person name="Kaerboelling I."/>
            <person name="Vesth T.C."/>
            <person name="Frisvad J.C."/>
            <person name="Nybo J.L."/>
            <person name="Theobald S."/>
            <person name="Kuo A."/>
            <person name="Bowyer P."/>
            <person name="Matsuda Y."/>
            <person name="Mondo S."/>
            <person name="Lyhne E.K."/>
            <person name="Kogle M.E."/>
            <person name="Clum A."/>
            <person name="Lipzen A."/>
            <person name="Salamov A."/>
            <person name="Ngan C.Y."/>
            <person name="Daum C."/>
            <person name="Chiniquy J."/>
            <person name="Barry K."/>
            <person name="LaButti K."/>
            <person name="Haridas S."/>
            <person name="Simmons B.A."/>
            <person name="Magnuson J.K."/>
            <person name="Mortensen U.H."/>
            <person name="Larsen T.O."/>
            <person name="Grigoriev I.V."/>
            <person name="Baker S.E."/>
            <person name="Andersen M.R."/>
        </authorList>
    </citation>
    <scope>NUCLEOTIDE SEQUENCE [LARGE SCALE GENOMIC DNA]</scope>
    <source>
        <strain evidence="16 17">IBT 24754</strain>
    </source>
</reference>
<dbReference type="GO" id="GO:0000981">
    <property type="term" value="F:DNA-binding transcription factor activity, RNA polymerase II-specific"/>
    <property type="evidence" value="ECO:0007669"/>
    <property type="project" value="InterPro"/>
</dbReference>
<dbReference type="CDD" id="cd11060">
    <property type="entry name" value="CYP57A1-like"/>
    <property type="match status" value="1"/>
</dbReference>
<feature type="compositionally biased region" description="Polar residues" evidence="14">
    <location>
        <begin position="1641"/>
        <end position="1650"/>
    </location>
</feature>
<dbReference type="PANTHER" id="PTHR42106:SF1">
    <property type="match status" value="1"/>
</dbReference>
<keyword evidence="7 13" id="KW-0408">Iron</keyword>
<keyword evidence="8" id="KW-0805">Transcription regulation</keyword>
<dbReference type="SUPFAM" id="SSF57701">
    <property type="entry name" value="Zn2/Cys6 DNA-binding domain"/>
    <property type="match status" value="1"/>
</dbReference>
<dbReference type="InterPro" id="IPR017972">
    <property type="entry name" value="Cyt_P450_CS"/>
</dbReference>
<feature type="region of interest" description="Disordered" evidence="14">
    <location>
        <begin position="1634"/>
        <end position="1674"/>
    </location>
</feature>
<evidence type="ECO:0000256" key="14">
    <source>
        <dbReference type="SAM" id="MobiDB-lite"/>
    </source>
</evidence>
<dbReference type="Gene3D" id="1.10.630.10">
    <property type="entry name" value="Cytochrome P450"/>
    <property type="match status" value="1"/>
</dbReference>
<keyword evidence="11" id="KW-0804">Transcription</keyword>
<feature type="region of interest" description="Disordered" evidence="14">
    <location>
        <begin position="1306"/>
        <end position="1350"/>
    </location>
</feature>
<dbReference type="Gene3D" id="4.10.240.10">
    <property type="entry name" value="Zn(2)-C6 fungal-type DNA-binding domain"/>
    <property type="match status" value="1"/>
</dbReference>
<dbReference type="Pfam" id="PF00067">
    <property type="entry name" value="p450"/>
    <property type="match status" value="1"/>
</dbReference>
<proteinExistence type="inferred from homology"/>
<keyword evidence="5 13" id="KW-0479">Metal-binding</keyword>
<feature type="compositionally biased region" description="Polar residues" evidence="14">
    <location>
        <begin position="1056"/>
        <end position="1073"/>
    </location>
</feature>
<evidence type="ECO:0000256" key="6">
    <source>
        <dbReference type="ARBA" id="ARBA00023002"/>
    </source>
</evidence>
<dbReference type="PRINTS" id="PR00385">
    <property type="entry name" value="P450"/>
</dbReference>
<keyword evidence="9" id="KW-0503">Monooxygenase</keyword>
<dbReference type="SMART" id="SM00066">
    <property type="entry name" value="GAL4"/>
    <property type="match status" value="1"/>
</dbReference>
<evidence type="ECO:0000256" key="2">
    <source>
        <dbReference type="ARBA" id="ARBA00004167"/>
    </source>
</evidence>
<evidence type="ECO:0000256" key="9">
    <source>
        <dbReference type="ARBA" id="ARBA00023033"/>
    </source>
</evidence>
<comment type="cofactor">
    <cofactor evidence="1 13">
        <name>heme</name>
        <dbReference type="ChEBI" id="CHEBI:30413"/>
    </cofactor>
</comment>
<evidence type="ECO:0000256" key="4">
    <source>
        <dbReference type="ARBA" id="ARBA00022617"/>
    </source>
</evidence>
<dbReference type="VEuPathDB" id="FungiDB:P175DRAFT_0506136"/>
<comment type="subcellular location">
    <subcellularLocation>
        <location evidence="2">Membrane</location>
        <topology evidence="2">Single-pass membrane protein</topology>
    </subcellularLocation>
</comment>
<feature type="region of interest" description="Disordered" evidence="14">
    <location>
        <begin position="1363"/>
        <end position="1393"/>
    </location>
</feature>
<dbReference type="OrthoDB" id="340550at2759"/>
<dbReference type="EMBL" id="MSFN02000001">
    <property type="protein sequence ID" value="PTU24490.1"/>
    <property type="molecule type" value="Genomic_DNA"/>
</dbReference>
<dbReference type="Proteomes" id="UP000244073">
    <property type="component" value="Unassembled WGS sequence"/>
</dbReference>
<evidence type="ECO:0000313" key="17">
    <source>
        <dbReference type="Proteomes" id="UP000244073"/>
    </source>
</evidence>
<dbReference type="Pfam" id="PF00172">
    <property type="entry name" value="Zn_clus"/>
    <property type="match status" value="1"/>
</dbReference>
<feature type="region of interest" description="Disordered" evidence="14">
    <location>
        <begin position="1056"/>
        <end position="1256"/>
    </location>
</feature>
<dbReference type="GO" id="GO:0020037">
    <property type="term" value="F:heme binding"/>
    <property type="evidence" value="ECO:0007669"/>
    <property type="project" value="InterPro"/>
</dbReference>
<dbReference type="GO" id="GO:0008270">
    <property type="term" value="F:zinc ion binding"/>
    <property type="evidence" value="ECO:0007669"/>
    <property type="project" value="InterPro"/>
</dbReference>
<evidence type="ECO:0000256" key="3">
    <source>
        <dbReference type="ARBA" id="ARBA00010617"/>
    </source>
</evidence>
<feature type="compositionally biased region" description="Polar residues" evidence="14">
    <location>
        <begin position="1208"/>
        <end position="1227"/>
    </location>
</feature>
<feature type="compositionally biased region" description="Low complexity" evidence="14">
    <location>
        <begin position="1133"/>
        <end position="1146"/>
    </location>
</feature>
<evidence type="ECO:0000256" key="11">
    <source>
        <dbReference type="ARBA" id="ARBA00023163"/>
    </source>
</evidence>
<evidence type="ECO:0000256" key="12">
    <source>
        <dbReference type="ARBA" id="ARBA00023242"/>
    </source>
</evidence>
<protein>
    <recommendedName>
        <fullName evidence="15">Zn(2)-C6 fungal-type domain-containing protein</fullName>
    </recommendedName>
</protein>
<evidence type="ECO:0000256" key="10">
    <source>
        <dbReference type="ARBA" id="ARBA00023125"/>
    </source>
</evidence>
<dbReference type="InterPro" id="IPR001128">
    <property type="entry name" value="Cyt_P450"/>
</dbReference>
<evidence type="ECO:0000256" key="13">
    <source>
        <dbReference type="PIRSR" id="PIRSR602401-1"/>
    </source>
</evidence>
<evidence type="ECO:0000256" key="8">
    <source>
        <dbReference type="ARBA" id="ARBA00023015"/>
    </source>
</evidence>
<feature type="domain" description="Zn(2)-C6 fungal-type" evidence="15">
    <location>
        <begin position="524"/>
        <end position="554"/>
    </location>
</feature>
<dbReference type="GO" id="GO:0004497">
    <property type="term" value="F:monooxygenase activity"/>
    <property type="evidence" value="ECO:0007669"/>
    <property type="project" value="UniProtKB-KW"/>
</dbReference>
<feature type="compositionally biased region" description="Polar residues" evidence="14">
    <location>
        <begin position="1661"/>
        <end position="1674"/>
    </location>
</feature>
<comment type="similarity">
    <text evidence="3">Belongs to the cytochrome P450 family.</text>
</comment>
<dbReference type="SUPFAM" id="SSF48264">
    <property type="entry name" value="Cytochrome P450"/>
    <property type="match status" value="1"/>
</dbReference>
<feature type="compositionally biased region" description="Low complexity" evidence="14">
    <location>
        <begin position="1228"/>
        <end position="1242"/>
    </location>
</feature>
<evidence type="ECO:0000259" key="15">
    <source>
        <dbReference type="PROSITE" id="PS50048"/>
    </source>
</evidence>
<feature type="region of interest" description="Disordered" evidence="14">
    <location>
        <begin position="580"/>
        <end position="602"/>
    </location>
</feature>
<keyword evidence="6" id="KW-0560">Oxidoreductase</keyword>
<name>A0A2T5M7H5_9EURO</name>
<dbReference type="RefSeq" id="XP_040755882.1">
    <property type="nucleotide sequence ID" value="XM_040898168.1"/>
</dbReference>
<keyword evidence="4 13" id="KW-0349">Heme</keyword>
<dbReference type="InterPro" id="IPR001138">
    <property type="entry name" value="Zn2Cys6_DnaBD"/>
</dbReference>
<dbReference type="GO" id="GO:0044550">
    <property type="term" value="P:secondary metabolite biosynthetic process"/>
    <property type="evidence" value="ECO:0007669"/>
    <property type="project" value="UniProtKB-ARBA"/>
</dbReference>
<feature type="compositionally biased region" description="Basic and acidic residues" evidence="14">
    <location>
        <begin position="1363"/>
        <end position="1378"/>
    </location>
</feature>
<dbReference type="FunFam" id="1.10.630.10:FF:000050">
    <property type="entry name" value="Cytochrome P450 monooxygenase"/>
    <property type="match status" value="1"/>
</dbReference>
<sequence>MAFISEALARTASEYAIYVLPSLLLLYLLQQYFHNGLNHYPGPFLAKFSDLWRFLDVRGRHPEVTHIALHRKYGDVVRLGPNTLSFASPSAIKVIYGLNKGFTKSGFYPVQMTVSKGEPLPSLFSTLDESFHANLRRSVNNAFSMSSMVQYEPMVNETTELFLNQTAQLFADGESVCDFARWLQFFAFDVIGSITYSKRHGFIEKNQDIDGIIQSLARIFDYSGPVGQMPWLDKLLWKNPIFDALQKWGILDNSHPVAVFARQRMHERIATNMATRKADHKDDLLTMFMKASKDRPEFMTEKRVLTMAVSMAFAGSETTAISLGAVFYYLLKHPEGLRRARQEIDDAVRDGSIMNRATGIVSWAESQKLPFLDACIKEAFRIHPAAGLPLERVVPASGIEIAGRFIPGGTIVGCSPWVIHRREEIFGPDVDAFNPDRWLTAPEDKLKTMNGMMLQFGAGSRTCIGKNISLMEIYKLVPSFLRRFNASSSAFDVQLAYPDEEWKLWNAWFADDRTGPVKTRSRAGCSACRASRVRCDTKKPVCTRCQEKGLSCSTQLVLKWESEFVRRGVAFGRAGVWSKSKVDGKGVSTPSPSGSRSPSRGEHDWCLIPPVESWGFINNFAGAFERPYAVDIERNECTALVPWGKDGDDLFSDGALQSIMGQLARPTAPLPLFPHLSGSNHGNLLEYYVRQVCPRTTASSSSPSPFASAVLPFCLTASPTLFKAIQALGACYRSRFNPSYAVIGLRLKSEAIKGLRNQLATTGPLGGSSDPETLLVMMMLCLYELADHCDERWTIHLKGAKELIRLRRQQAIQPSPSQEPVTAFAEQFFAFHDVMGRTACGEKALFGDDYWHSDDRKVDCWMGCSPELVSILSTVTELSHSRRQQVSDTDRAAFSLKAATLDHQLEELAQQVDDEEDDLRPIAELRRLSALLYLHCALHNASPSTTIVVSYVRRILKLVSEMLDAGSLVGLAWPVFVAGVELDPLNDVIWKDADGSEVYGRPLVLRALAAMAESSVSSVSRTRAVISKISNNMASSTTSSTVSHSVPPIPFASRLSEQLSQQTRQGESGTETDSAGDKASLLGPPLRPSPKSRSLSDASKPSSSTPSVASEGRPSSKDDSSLPSAPETPQRPSLSGLSLNLSSKISGTVSLSTRAPLSPKLDSSHIYSSPGSVLPRRSRGLDFSQSSPDSSPTIGGRGVTIPQRRVSLGSTSVPPFSTSNPADRTTISSSVSSVNMMESDTSSSEEDDEPMIGDRDDMIVNTPQARKLGAGFSAFAAGNLPSPGNDWMGNYSQAAASLMSFQRARFRKGRSGHSSSSASVNSSKQSPGPLSPPVMKSIENQNGYFGHRGSVASRRESLSLGTRDLRLSDVSDEGENRSTRAHSPTATKSDGGPLGVIRRAVTRRSSLLPKTKTFARIRAALMEESAPIDCEAKREAEVIRQVRESEPEMPQTSPILTAFSSPNPFISRGLSTSLEDGGKSGAMIPDEPTSFSDQAHRNSGGHEFWNSFDERYRTPPPPLRPHASSVSEEDLAMELTPSTTFGSSTTEFAKPVERPASGSSTPFAAQPGLISEFRRKRRRDDDFDPNLIKRRAVSPSMSVQSSPVMPNSPAVKDTGYNIWGPPPKSNLGPLFTDRLGGESGGRNTSTTGPTGTLKRVGLQGMNETNDGFMNMSIE</sequence>
<gene>
    <name evidence="16" type="ORF">P175DRAFT_0506136</name>
</gene>
<dbReference type="PROSITE" id="PS50048">
    <property type="entry name" value="ZN2_CY6_FUNGAL_2"/>
    <property type="match status" value="1"/>
</dbReference>
<dbReference type="Pfam" id="PF11951">
    <property type="entry name" value="Fungal_trans_2"/>
    <property type="match status" value="1"/>
</dbReference>
<feature type="compositionally biased region" description="Polar residues" evidence="14">
    <location>
        <begin position="1183"/>
        <end position="1193"/>
    </location>
</feature>
<dbReference type="InterPro" id="IPR002401">
    <property type="entry name" value="Cyt_P450_E_grp-I"/>
</dbReference>
<dbReference type="GeneID" id="63815050"/>
<organism evidence="16 17">
    <name type="scientific">Aspergillus ochraceoroseus IBT 24754</name>
    <dbReference type="NCBI Taxonomy" id="1392256"/>
    <lineage>
        <taxon>Eukaryota</taxon>
        <taxon>Fungi</taxon>
        <taxon>Dikarya</taxon>
        <taxon>Ascomycota</taxon>
        <taxon>Pezizomycotina</taxon>
        <taxon>Eurotiomycetes</taxon>
        <taxon>Eurotiomycetidae</taxon>
        <taxon>Eurotiales</taxon>
        <taxon>Aspergillaceae</taxon>
        <taxon>Aspergillus</taxon>
        <taxon>Aspergillus subgen. Nidulantes</taxon>
    </lineage>
</organism>
<evidence type="ECO:0000256" key="1">
    <source>
        <dbReference type="ARBA" id="ARBA00001971"/>
    </source>
</evidence>
<dbReference type="InterPro" id="IPR021858">
    <property type="entry name" value="Fun_TF"/>
</dbReference>
<dbReference type="PROSITE" id="PS00086">
    <property type="entry name" value="CYTOCHROME_P450"/>
    <property type="match status" value="1"/>
</dbReference>
<dbReference type="GO" id="GO:0016020">
    <property type="term" value="C:membrane"/>
    <property type="evidence" value="ECO:0007669"/>
    <property type="project" value="UniProtKB-SubCell"/>
</dbReference>